<dbReference type="PANTHER" id="PTHR37171">
    <property type="entry name" value="SERINE/THREONINE-PROTEIN KINASE YRZF-RELATED"/>
    <property type="match status" value="1"/>
</dbReference>
<evidence type="ECO:0008006" key="3">
    <source>
        <dbReference type="Google" id="ProtNLM"/>
    </source>
</evidence>
<dbReference type="AlphaFoldDB" id="A0A7C8KAK8"/>
<evidence type="ECO:0000313" key="2">
    <source>
        <dbReference type="Proteomes" id="UP000479691"/>
    </source>
</evidence>
<dbReference type="InterPro" id="IPR052396">
    <property type="entry name" value="Meiotic_Drive_Suppr_Kinase"/>
</dbReference>
<reference evidence="1 2" key="1">
    <citation type="submission" date="2019-06" db="EMBL/GenBank/DDBJ databases">
        <authorList>
            <person name="Palmer J.M."/>
        </authorList>
    </citation>
    <scope>NUCLEOTIDE SEQUENCE [LARGE SCALE GENOMIC DNA]</scope>
    <source>
        <strain evidence="1 2">TWF788</strain>
    </source>
</reference>
<dbReference type="PANTHER" id="PTHR37171:SF1">
    <property type="entry name" value="SERINE_THREONINE-PROTEIN KINASE YRZF-RELATED"/>
    <property type="match status" value="1"/>
</dbReference>
<sequence length="121" mass="13860">MSLTYHRLGYLQRGYIPRLFIHGKHRRYGFGIQVLEDCGETLENGWHPGTKKLARIALAKIHEGGVLHRDISLRNINYDLQNTLFPLRIVDLGEATLDTELVTGEAMQPELKQLEELRPIA</sequence>
<evidence type="ECO:0000313" key="1">
    <source>
        <dbReference type="EMBL" id="KAF3158714.1"/>
    </source>
</evidence>
<dbReference type="EMBL" id="JAABOE010000205">
    <property type="protein sequence ID" value="KAF3158714.1"/>
    <property type="molecule type" value="Genomic_DNA"/>
</dbReference>
<gene>
    <name evidence="1" type="ORF">TWF788_004520</name>
</gene>
<name>A0A7C8KAK8_ORBOL</name>
<dbReference type="Proteomes" id="UP000479691">
    <property type="component" value="Unassembled WGS sequence"/>
</dbReference>
<organism evidence="1 2">
    <name type="scientific">Orbilia oligospora</name>
    <name type="common">Nematode-trapping fungus</name>
    <name type="synonym">Arthrobotrys oligospora</name>
    <dbReference type="NCBI Taxonomy" id="2813651"/>
    <lineage>
        <taxon>Eukaryota</taxon>
        <taxon>Fungi</taxon>
        <taxon>Dikarya</taxon>
        <taxon>Ascomycota</taxon>
        <taxon>Pezizomycotina</taxon>
        <taxon>Orbiliomycetes</taxon>
        <taxon>Orbiliales</taxon>
        <taxon>Orbiliaceae</taxon>
        <taxon>Orbilia</taxon>
    </lineage>
</organism>
<dbReference type="SUPFAM" id="SSF56112">
    <property type="entry name" value="Protein kinase-like (PK-like)"/>
    <property type="match status" value="1"/>
</dbReference>
<protein>
    <recommendedName>
        <fullName evidence="3">Protein kinase domain-containing protein</fullName>
    </recommendedName>
</protein>
<comment type="caution">
    <text evidence="1">The sequence shown here is derived from an EMBL/GenBank/DDBJ whole genome shotgun (WGS) entry which is preliminary data.</text>
</comment>
<accession>A0A7C8KAK8</accession>
<dbReference type="Gene3D" id="1.10.510.10">
    <property type="entry name" value="Transferase(Phosphotransferase) domain 1"/>
    <property type="match status" value="1"/>
</dbReference>
<proteinExistence type="predicted"/>
<dbReference type="InterPro" id="IPR011009">
    <property type="entry name" value="Kinase-like_dom_sf"/>
</dbReference>